<organism evidence="1 2">
    <name type="scientific">Inconstantimicrobium porci</name>
    <dbReference type="NCBI Taxonomy" id="2652291"/>
    <lineage>
        <taxon>Bacteria</taxon>
        <taxon>Bacillati</taxon>
        <taxon>Bacillota</taxon>
        <taxon>Clostridia</taxon>
        <taxon>Eubacteriales</taxon>
        <taxon>Clostridiaceae</taxon>
        <taxon>Inconstantimicrobium</taxon>
    </lineage>
</organism>
<name>A0A7X2T283_9CLOT</name>
<dbReference type="Proteomes" id="UP000460287">
    <property type="component" value="Unassembled WGS sequence"/>
</dbReference>
<dbReference type="AlphaFoldDB" id="A0A7X2T283"/>
<evidence type="ECO:0000313" key="2">
    <source>
        <dbReference type="Proteomes" id="UP000460287"/>
    </source>
</evidence>
<reference evidence="1 2" key="1">
    <citation type="submission" date="2019-08" db="EMBL/GenBank/DDBJ databases">
        <title>In-depth cultivation of the pig gut microbiome towards novel bacterial diversity and tailored functional studies.</title>
        <authorList>
            <person name="Wylensek D."/>
            <person name="Hitch T.C.A."/>
            <person name="Clavel T."/>
        </authorList>
    </citation>
    <scope>NUCLEOTIDE SEQUENCE [LARGE SCALE GENOMIC DNA]</scope>
    <source>
        <strain evidence="1 2">WCA-383-APC-5B</strain>
    </source>
</reference>
<sequence>MQKIKKLRFKEVRQLINESASMFKDKTAYYEKVNGNIVGHSFEDINPLKNLTGVKDVMPSYSADLLVRSGERNNVVKVHALPSLMTVIQNQLIKLNLLKEGCQSSKENAL</sequence>
<protein>
    <submittedName>
        <fullName evidence="1">Uncharacterized protein</fullName>
    </submittedName>
</protein>
<gene>
    <name evidence="1" type="ORF">FYJ33_13545</name>
</gene>
<keyword evidence="2" id="KW-1185">Reference proteome</keyword>
<comment type="caution">
    <text evidence="1">The sequence shown here is derived from an EMBL/GenBank/DDBJ whole genome shotgun (WGS) entry which is preliminary data.</text>
</comment>
<dbReference type="EMBL" id="VULX01000029">
    <property type="protein sequence ID" value="MSR92387.1"/>
    <property type="molecule type" value="Genomic_DNA"/>
</dbReference>
<proteinExistence type="predicted"/>
<evidence type="ECO:0000313" key="1">
    <source>
        <dbReference type="EMBL" id="MSR92387.1"/>
    </source>
</evidence>
<dbReference type="RefSeq" id="WP_154532283.1">
    <property type="nucleotide sequence ID" value="NZ_VULX01000029.1"/>
</dbReference>
<accession>A0A7X2T283</accession>